<evidence type="ECO:0000313" key="3">
    <source>
        <dbReference type="EMBL" id="MCU9849459.1"/>
    </source>
</evidence>
<evidence type="ECO:0000313" key="4">
    <source>
        <dbReference type="Proteomes" id="UP001209535"/>
    </source>
</evidence>
<protein>
    <submittedName>
        <fullName evidence="3">FlgB family protein</fullName>
    </submittedName>
</protein>
<accession>A0ABT2X7W1</accession>
<keyword evidence="4" id="KW-1185">Reference proteome</keyword>
<sequence>MFEKPEILSLAASLAAHAATRQSAIAQNVANADTPGYRPRDVADFAATYRAESAGGLRQTRAGHLGVSEAAERFTLIERVGGGSLSPNGNAVSLETEMVKAADVQREQNLALAIYGKSLAILRASIGRR</sequence>
<organism evidence="3 4">
    <name type="scientific">Albidovulum salinarum</name>
    <dbReference type="NCBI Taxonomy" id="2984153"/>
    <lineage>
        <taxon>Bacteria</taxon>
        <taxon>Pseudomonadati</taxon>
        <taxon>Pseudomonadota</taxon>
        <taxon>Alphaproteobacteria</taxon>
        <taxon>Rhodobacterales</taxon>
        <taxon>Paracoccaceae</taxon>
        <taxon>Albidovulum</taxon>
    </lineage>
</organism>
<evidence type="ECO:0000256" key="1">
    <source>
        <dbReference type="ARBA" id="ARBA00004117"/>
    </source>
</evidence>
<gene>
    <name evidence="3" type="ORF">OEZ60_15775</name>
</gene>
<evidence type="ECO:0000259" key="2">
    <source>
        <dbReference type="Pfam" id="PF00460"/>
    </source>
</evidence>
<name>A0ABT2X7W1_9RHOB</name>
<dbReference type="EMBL" id="JAOVQO010000015">
    <property type="protein sequence ID" value="MCU9849459.1"/>
    <property type="molecule type" value="Genomic_DNA"/>
</dbReference>
<dbReference type="Proteomes" id="UP001209535">
    <property type="component" value="Unassembled WGS sequence"/>
</dbReference>
<feature type="domain" description="Flagellar basal body rod protein N-terminal" evidence="2">
    <location>
        <begin position="16"/>
        <end position="38"/>
    </location>
</feature>
<reference evidence="3 4" key="1">
    <citation type="submission" date="2022-10" db="EMBL/GenBank/DDBJ databases">
        <title>Defluviimonas sp. nov., isolated from ocean surface sediments.</title>
        <authorList>
            <person name="He W."/>
            <person name="Wang L."/>
            <person name="Zhang D.-F."/>
        </authorList>
    </citation>
    <scope>NUCLEOTIDE SEQUENCE [LARGE SCALE GENOMIC DNA]</scope>
    <source>
        <strain evidence="3 4">WL0024</strain>
    </source>
</reference>
<dbReference type="InterPro" id="IPR001444">
    <property type="entry name" value="Flag_bb_rod_N"/>
</dbReference>
<comment type="subcellular location">
    <subcellularLocation>
        <location evidence="1">Bacterial flagellum basal body</location>
    </subcellularLocation>
</comment>
<dbReference type="RefSeq" id="WP_263338198.1">
    <property type="nucleotide sequence ID" value="NZ_JAOVQO010000015.1"/>
</dbReference>
<proteinExistence type="predicted"/>
<dbReference type="NCBIfam" id="NF009270">
    <property type="entry name" value="PRK12627.1"/>
    <property type="match status" value="1"/>
</dbReference>
<comment type="caution">
    <text evidence="3">The sequence shown here is derived from an EMBL/GenBank/DDBJ whole genome shotgun (WGS) entry which is preliminary data.</text>
</comment>
<dbReference type="Pfam" id="PF00460">
    <property type="entry name" value="Flg_bb_rod"/>
    <property type="match status" value="1"/>
</dbReference>